<accession>A0ABX3Y7B0</accession>
<protein>
    <recommendedName>
        <fullName evidence="3">DNA primase/polymerase bifunctional N-terminal domain-containing protein</fullName>
    </recommendedName>
</protein>
<evidence type="ECO:0000313" key="1">
    <source>
        <dbReference type="EMBL" id="OSZ55486.1"/>
    </source>
</evidence>
<gene>
    <name evidence="1" type="ORF">OQI_38235</name>
</gene>
<reference evidence="1 2" key="1">
    <citation type="submission" date="2016-12" db="EMBL/GenBank/DDBJ databases">
        <title>Genome Mining:The Detection of Biosynthetic Gene Clusters to Aid in the Expression of Curamycin A produced by Streptomyces sp. strain CZA14.</title>
        <authorList>
            <person name="Durrell K.A."/>
            <person name="Kirby B.M."/>
            <person name="Khan W."/>
            <person name="Mthethwa T."/>
            <person name="Le Roes-Hill M."/>
        </authorList>
    </citation>
    <scope>NUCLEOTIDE SEQUENCE [LARGE SCALE GENOMIC DNA]</scope>
    <source>
        <strain evidence="1 2">CZA14</strain>
    </source>
</reference>
<proteinExistence type="predicted"/>
<keyword evidence="2" id="KW-1185">Reference proteome</keyword>
<organism evidence="1 2">
    <name type="scientific">Streptomyces pharetrae CZA14</name>
    <dbReference type="NCBI Taxonomy" id="1144883"/>
    <lineage>
        <taxon>Bacteria</taxon>
        <taxon>Bacillati</taxon>
        <taxon>Actinomycetota</taxon>
        <taxon>Actinomycetes</taxon>
        <taxon>Kitasatosporales</taxon>
        <taxon>Streptomycetaceae</taxon>
        <taxon>Streptomyces</taxon>
    </lineage>
</organism>
<dbReference type="RefSeq" id="WP_143659914.1">
    <property type="nucleotide sequence ID" value="NZ_MRYD01000501.1"/>
</dbReference>
<comment type="caution">
    <text evidence="1">The sequence shown here is derived from an EMBL/GenBank/DDBJ whole genome shotgun (WGS) entry which is preliminary data.</text>
</comment>
<dbReference type="EMBL" id="MRYD01000501">
    <property type="protein sequence ID" value="OSZ55486.1"/>
    <property type="molecule type" value="Genomic_DNA"/>
</dbReference>
<evidence type="ECO:0000313" key="2">
    <source>
        <dbReference type="Proteomes" id="UP000194266"/>
    </source>
</evidence>
<dbReference type="Proteomes" id="UP000194266">
    <property type="component" value="Unassembled WGS sequence"/>
</dbReference>
<evidence type="ECO:0008006" key="3">
    <source>
        <dbReference type="Google" id="ProtNLM"/>
    </source>
</evidence>
<name>A0ABX3Y7B0_9ACTN</name>
<sequence length="193" mass="20840">MSSPTRPEALAPVEPEAGTLVHTTADRQLAAEHWLAAAHPNAAQVRWEWVHRGVALLPLGTLFSAARIPTRLVRAVAEAERRSPNDCLAAAFKGGPVIYDPHSEHYYALVPGSMPHEWREAAAEWPRWGAALLGRDTLLGVPRVSATAAAPGECPSHWAVPMPSAGELCDPMAVATFVTSATWFVDREDQARS</sequence>